<dbReference type="Gene3D" id="1.10.10.250">
    <property type="entry name" value="Ribosomal protein L11, C-terminal domain"/>
    <property type="match status" value="1"/>
</dbReference>
<comment type="similarity">
    <text evidence="1 7">Belongs to the universal ribosomal protein uL11 family.</text>
</comment>
<evidence type="ECO:0000313" key="10">
    <source>
        <dbReference type="Proteomes" id="UP000694920"/>
    </source>
</evidence>
<evidence type="ECO:0000256" key="3">
    <source>
        <dbReference type="ARBA" id="ARBA00023274"/>
    </source>
</evidence>
<sequence>MSKAASRMKHMKKLSDKKVIHTSKMRTNIPAGLAVASPPLGPSLGQRNINIPTFIKDFNERTKDYKEGIPLPCRIKVNPDRTYNLVIHHPPATYYLKQAAGIQRGTMHGKEVAGKITLKHLYEIAKIKSEDPPLALMSLQQVCLMMVGIARSVGIEIVRDLDPDEYAEFLKEREVIVAEQKRQLQELREAKMLRTV</sequence>
<dbReference type="PANTHER" id="PTHR11661:SF1">
    <property type="entry name" value="LARGE RIBOSOMAL SUBUNIT PROTEIN UL11M"/>
    <property type="match status" value="1"/>
</dbReference>
<dbReference type="InterPro" id="IPR000911">
    <property type="entry name" value="Ribosomal_uL11"/>
</dbReference>
<dbReference type="SMART" id="SM00649">
    <property type="entry name" value="RL11"/>
    <property type="match status" value="1"/>
</dbReference>
<dbReference type="InterPro" id="IPR036796">
    <property type="entry name" value="Ribosomal_uL11_N_sf"/>
</dbReference>
<feature type="domain" description="Large ribosomal subunit protein uL11 N-terminal" evidence="9">
    <location>
        <begin position="26"/>
        <end position="83"/>
    </location>
</feature>
<dbReference type="PANTHER" id="PTHR11661">
    <property type="entry name" value="60S RIBOSOMAL PROTEIN L12"/>
    <property type="match status" value="1"/>
</dbReference>
<evidence type="ECO:0000256" key="6">
    <source>
        <dbReference type="ARBA" id="ARBA00041455"/>
    </source>
</evidence>
<dbReference type="GO" id="GO:0005762">
    <property type="term" value="C:mitochondrial large ribosomal subunit"/>
    <property type="evidence" value="ECO:0007669"/>
    <property type="project" value="TreeGrafter"/>
</dbReference>
<evidence type="ECO:0000256" key="7">
    <source>
        <dbReference type="RuleBase" id="RU003978"/>
    </source>
</evidence>
<dbReference type="GO" id="GO:0070180">
    <property type="term" value="F:large ribosomal subunit rRNA binding"/>
    <property type="evidence" value="ECO:0007669"/>
    <property type="project" value="TreeGrafter"/>
</dbReference>
<dbReference type="SUPFAM" id="SSF46906">
    <property type="entry name" value="Ribosomal protein L11, C-terminal domain"/>
    <property type="match status" value="1"/>
</dbReference>
<evidence type="ECO:0000256" key="2">
    <source>
        <dbReference type="ARBA" id="ARBA00022980"/>
    </source>
</evidence>
<comment type="subunit">
    <text evidence="4">Component of the mitochondrial ribosome large subunit (39S) which comprises a 16S rRNA and about 50 distinct proteins.</text>
</comment>
<protein>
    <recommendedName>
        <fullName evidence="5">Large ribosomal subunit protein uL11m</fullName>
    </recommendedName>
    <alternativeName>
        <fullName evidence="6">39S ribosomal protein L11, mitochondrial</fullName>
    </alternativeName>
</protein>
<dbReference type="InterPro" id="IPR036769">
    <property type="entry name" value="Ribosomal_uL11_C_sf"/>
</dbReference>
<keyword evidence="10" id="KW-1185">Reference proteome</keyword>
<dbReference type="RefSeq" id="XP_015591001.1">
    <property type="nucleotide sequence ID" value="XM_015735515.2"/>
</dbReference>
<proteinExistence type="inferred from homology"/>
<dbReference type="InterPro" id="IPR020783">
    <property type="entry name" value="Ribosomal_uL11_C"/>
</dbReference>
<dbReference type="Gene3D" id="3.30.1550.10">
    <property type="entry name" value="Ribosomal protein L11/L12, N-terminal domain"/>
    <property type="match status" value="1"/>
</dbReference>
<dbReference type="CTD" id="65003"/>
<dbReference type="SUPFAM" id="SSF54747">
    <property type="entry name" value="Ribosomal L11/L12e N-terminal domain"/>
    <property type="match status" value="1"/>
</dbReference>
<organism evidence="10 11">
    <name type="scientific">Cephus cinctus</name>
    <name type="common">Wheat stem sawfly</name>
    <dbReference type="NCBI Taxonomy" id="211228"/>
    <lineage>
        <taxon>Eukaryota</taxon>
        <taxon>Metazoa</taxon>
        <taxon>Ecdysozoa</taxon>
        <taxon>Arthropoda</taxon>
        <taxon>Hexapoda</taxon>
        <taxon>Insecta</taxon>
        <taxon>Pterygota</taxon>
        <taxon>Neoptera</taxon>
        <taxon>Endopterygota</taxon>
        <taxon>Hymenoptera</taxon>
        <taxon>Cephoidea</taxon>
        <taxon>Cephidae</taxon>
        <taxon>Cephus</taxon>
    </lineage>
</organism>
<dbReference type="CDD" id="cd00349">
    <property type="entry name" value="Ribosomal_L11"/>
    <property type="match status" value="1"/>
</dbReference>
<dbReference type="GeneID" id="107265751"/>
<dbReference type="InterPro" id="IPR020784">
    <property type="entry name" value="Ribosomal_uL11_N"/>
</dbReference>
<evidence type="ECO:0000259" key="8">
    <source>
        <dbReference type="Pfam" id="PF00298"/>
    </source>
</evidence>
<dbReference type="GO" id="GO:0006412">
    <property type="term" value="P:translation"/>
    <property type="evidence" value="ECO:0007669"/>
    <property type="project" value="InterPro"/>
</dbReference>
<dbReference type="GO" id="GO:0003735">
    <property type="term" value="F:structural constituent of ribosome"/>
    <property type="evidence" value="ECO:0007669"/>
    <property type="project" value="InterPro"/>
</dbReference>
<evidence type="ECO:0000256" key="4">
    <source>
        <dbReference type="ARBA" id="ARBA00038782"/>
    </source>
</evidence>
<dbReference type="FunFam" id="1.10.10.250:FF:000003">
    <property type="entry name" value="Mitochondrial ribosomal protein L11"/>
    <property type="match status" value="1"/>
</dbReference>
<evidence type="ECO:0000256" key="5">
    <source>
        <dbReference type="ARBA" id="ARBA00040104"/>
    </source>
</evidence>
<dbReference type="Proteomes" id="UP000694920">
    <property type="component" value="Unplaced"/>
</dbReference>
<reference evidence="11" key="1">
    <citation type="submission" date="2025-08" db="UniProtKB">
        <authorList>
            <consortium name="RefSeq"/>
        </authorList>
    </citation>
    <scope>IDENTIFICATION</scope>
</reference>
<keyword evidence="3 7" id="KW-0687">Ribonucleoprotein</keyword>
<evidence type="ECO:0000313" key="11">
    <source>
        <dbReference type="RefSeq" id="XP_015591001.1"/>
    </source>
</evidence>
<evidence type="ECO:0000256" key="1">
    <source>
        <dbReference type="ARBA" id="ARBA00010537"/>
    </source>
</evidence>
<dbReference type="AlphaFoldDB" id="A0AAJ7BP68"/>
<evidence type="ECO:0000259" key="9">
    <source>
        <dbReference type="Pfam" id="PF03946"/>
    </source>
</evidence>
<keyword evidence="2 7" id="KW-0689">Ribosomal protein</keyword>
<accession>A0AAJ7BP68</accession>
<dbReference type="HAMAP" id="MF_00736">
    <property type="entry name" value="Ribosomal_uL11"/>
    <property type="match status" value="1"/>
</dbReference>
<dbReference type="KEGG" id="ccin:107265751"/>
<gene>
    <name evidence="11" type="primary">LOC107265751</name>
</gene>
<dbReference type="Pfam" id="PF00298">
    <property type="entry name" value="Ribosomal_L11"/>
    <property type="match status" value="1"/>
</dbReference>
<dbReference type="Pfam" id="PF03946">
    <property type="entry name" value="Ribosomal_L11_N"/>
    <property type="match status" value="1"/>
</dbReference>
<feature type="domain" description="Large ribosomal subunit protein uL11 C-terminal" evidence="8">
    <location>
        <begin position="89"/>
        <end position="157"/>
    </location>
</feature>
<name>A0AAJ7BP68_CEPCN</name>